<proteinExistence type="predicted"/>
<dbReference type="EMBL" id="CADEPM010000003">
    <property type="protein sequence ID" value="CAB3403103.1"/>
    <property type="molecule type" value="Genomic_DNA"/>
</dbReference>
<name>A0A8S1EH98_9PELO</name>
<dbReference type="GO" id="GO:0006085">
    <property type="term" value="P:acetyl-CoA biosynthetic process"/>
    <property type="evidence" value="ECO:0007669"/>
    <property type="project" value="TreeGrafter"/>
</dbReference>
<evidence type="ECO:0000313" key="1">
    <source>
        <dbReference type="EMBL" id="CAB3403103.1"/>
    </source>
</evidence>
<evidence type="ECO:0008006" key="3">
    <source>
        <dbReference type="Google" id="ProtNLM"/>
    </source>
</evidence>
<dbReference type="PANTHER" id="PTHR24095">
    <property type="entry name" value="ACETYL-COENZYME A SYNTHETASE"/>
    <property type="match status" value="1"/>
</dbReference>
<protein>
    <recommendedName>
        <fullName evidence="3">AMP-dependent synthetase/ligase domain-containing protein</fullName>
    </recommendedName>
</protein>
<keyword evidence="2" id="KW-1185">Reference proteome</keyword>
<dbReference type="SUPFAM" id="SSF56801">
    <property type="entry name" value="Acetyl-CoA synthetase-like"/>
    <property type="match status" value="1"/>
</dbReference>
<sequence>MPKNLIETCLKIDENFRKPDDIGLIWEGNYWDDHDVHDCCEIDWETIEILVRKIGKAIENCIINDEHGKNIVVAVPKIMQLPLIIMACYKIGMVPVIVDPTIKRFPMEIPVSLVITVDAFWQAQDLIIVKKGLEAIFENIPFLVLRHVAPNPGVPPPKKHLPARRPYYKTTLEMRDVFDFEWTDVMSAIDRNVKLADHRWSDDETVAILLNPRSSTKVRHSELVEALDRKLSNFENLLRVDLNIENLMILDPLDCLDNLANFLLPWALSKSLTIYEGPLDYPDSSRLAQIIEKHNVDVLIGSKADYKIPNPEYLNFFPTDKLKILITPCELLKEKLQVDNNAETI</sequence>
<dbReference type="Gene3D" id="3.40.50.12780">
    <property type="entry name" value="N-terminal domain of ligase-like"/>
    <property type="match status" value="1"/>
</dbReference>
<evidence type="ECO:0000313" key="2">
    <source>
        <dbReference type="Proteomes" id="UP000494206"/>
    </source>
</evidence>
<comment type="caution">
    <text evidence="1">The sequence shown here is derived from an EMBL/GenBank/DDBJ whole genome shotgun (WGS) entry which is preliminary data.</text>
</comment>
<dbReference type="InterPro" id="IPR042099">
    <property type="entry name" value="ANL_N_sf"/>
</dbReference>
<gene>
    <name evidence="1" type="ORF">CBOVIS_LOCUS5621</name>
</gene>
<reference evidence="1 2" key="1">
    <citation type="submission" date="2020-04" db="EMBL/GenBank/DDBJ databases">
        <authorList>
            <person name="Laetsch R D."/>
            <person name="Stevens L."/>
            <person name="Kumar S."/>
            <person name="Blaxter L. M."/>
        </authorList>
    </citation>
    <scope>NUCLEOTIDE SEQUENCE [LARGE SCALE GENOMIC DNA]</scope>
</reference>
<dbReference type="GO" id="GO:0003987">
    <property type="term" value="F:acetate-CoA ligase activity"/>
    <property type="evidence" value="ECO:0007669"/>
    <property type="project" value="TreeGrafter"/>
</dbReference>
<dbReference type="OrthoDB" id="5830402at2759"/>
<dbReference type="PANTHER" id="PTHR24095:SF244">
    <property type="entry name" value="ACETYL-COENZYME A SYNTHETASE"/>
    <property type="match status" value="1"/>
</dbReference>
<accession>A0A8S1EH98</accession>
<dbReference type="AlphaFoldDB" id="A0A8S1EH98"/>
<organism evidence="1 2">
    <name type="scientific">Caenorhabditis bovis</name>
    <dbReference type="NCBI Taxonomy" id="2654633"/>
    <lineage>
        <taxon>Eukaryota</taxon>
        <taxon>Metazoa</taxon>
        <taxon>Ecdysozoa</taxon>
        <taxon>Nematoda</taxon>
        <taxon>Chromadorea</taxon>
        <taxon>Rhabditida</taxon>
        <taxon>Rhabditina</taxon>
        <taxon>Rhabditomorpha</taxon>
        <taxon>Rhabditoidea</taxon>
        <taxon>Rhabditidae</taxon>
        <taxon>Peloderinae</taxon>
        <taxon>Caenorhabditis</taxon>
    </lineage>
</organism>
<dbReference type="Proteomes" id="UP000494206">
    <property type="component" value="Unassembled WGS sequence"/>
</dbReference>